<dbReference type="Pfam" id="PF05449">
    <property type="entry name" value="Phage_holin_3_7"/>
    <property type="match status" value="1"/>
</dbReference>
<feature type="transmembrane region" description="Helical" evidence="1">
    <location>
        <begin position="6"/>
        <end position="24"/>
    </location>
</feature>
<dbReference type="EMBL" id="MJAO01000008">
    <property type="protein sequence ID" value="OKB66830.1"/>
    <property type="molecule type" value="Genomic_DNA"/>
</dbReference>
<sequence length="99" mass="11034">MTLFNDYLVMLDTISCFLIVLRLLTFSKSGKRHRPVAAWFAWLLIVACGSVVIRSLTGLHARGNWGETLINVALCLAVLSARGNVMRLTLTRGNYHADE</sequence>
<feature type="transmembrane region" description="Helical" evidence="1">
    <location>
        <begin position="36"/>
        <end position="56"/>
    </location>
</feature>
<accession>A0A1Q4P141</accession>
<evidence type="ECO:0000256" key="1">
    <source>
        <dbReference type="SAM" id="Phobius"/>
    </source>
</evidence>
<dbReference type="AlphaFoldDB" id="A0A1Q4P141"/>
<reference evidence="2 3" key="1">
    <citation type="submission" date="2016-09" db="EMBL/GenBank/DDBJ databases">
        <title>Serratia marcescens MSU-97 and epiphytic antimycotic-producing bacteria.</title>
        <authorList>
            <person name="Matilla M.A."/>
        </authorList>
    </citation>
    <scope>NUCLEOTIDE SEQUENCE [LARGE SCALE GENOMIC DNA]</scope>
    <source>
        <strain evidence="2 3">MSU-97</strain>
    </source>
</reference>
<dbReference type="RefSeq" id="WP_073531692.1">
    <property type="nucleotide sequence ID" value="NZ_MJAO01000008.1"/>
</dbReference>
<evidence type="ECO:0000313" key="2">
    <source>
        <dbReference type="EMBL" id="OKB66830.1"/>
    </source>
</evidence>
<keyword evidence="1" id="KW-0472">Membrane</keyword>
<proteinExistence type="predicted"/>
<dbReference type="Proteomes" id="UP000185770">
    <property type="component" value="Unassembled WGS sequence"/>
</dbReference>
<organism evidence="2 3">
    <name type="scientific">Serratia marcescens</name>
    <dbReference type="NCBI Taxonomy" id="615"/>
    <lineage>
        <taxon>Bacteria</taxon>
        <taxon>Pseudomonadati</taxon>
        <taxon>Pseudomonadota</taxon>
        <taxon>Gammaproteobacteria</taxon>
        <taxon>Enterobacterales</taxon>
        <taxon>Yersiniaceae</taxon>
        <taxon>Serratia</taxon>
    </lineage>
</organism>
<evidence type="ECO:0008006" key="4">
    <source>
        <dbReference type="Google" id="ProtNLM"/>
    </source>
</evidence>
<keyword evidence="1" id="KW-1133">Transmembrane helix</keyword>
<evidence type="ECO:0000313" key="3">
    <source>
        <dbReference type="Proteomes" id="UP000185770"/>
    </source>
</evidence>
<name>A0A1Q4P141_SERMA</name>
<gene>
    <name evidence="2" type="ORF">BHU62_09305</name>
</gene>
<dbReference type="InterPro" id="IPR008473">
    <property type="entry name" value="Phage_holin_3_7"/>
</dbReference>
<keyword evidence="1" id="KW-0812">Transmembrane</keyword>
<protein>
    <recommendedName>
        <fullName evidence="4">Phage holin family protein</fullName>
    </recommendedName>
</protein>
<comment type="caution">
    <text evidence="2">The sequence shown here is derived from an EMBL/GenBank/DDBJ whole genome shotgun (WGS) entry which is preliminary data.</text>
</comment>